<keyword evidence="4" id="KW-1003">Cell membrane</keyword>
<evidence type="ECO:0000259" key="10">
    <source>
        <dbReference type="Pfam" id="PF16916"/>
    </source>
</evidence>
<keyword evidence="7 8" id="KW-0472">Membrane</keyword>
<dbReference type="InterPro" id="IPR027469">
    <property type="entry name" value="Cation_efflux_TMD_sf"/>
</dbReference>
<keyword evidence="5 8" id="KW-0812">Transmembrane</keyword>
<dbReference type="GO" id="GO:0005886">
    <property type="term" value="C:plasma membrane"/>
    <property type="evidence" value="ECO:0007669"/>
    <property type="project" value="UniProtKB-SubCell"/>
</dbReference>
<dbReference type="GO" id="GO:0006882">
    <property type="term" value="P:intracellular zinc ion homeostasis"/>
    <property type="evidence" value="ECO:0007669"/>
    <property type="project" value="TreeGrafter"/>
</dbReference>
<dbReference type="OrthoDB" id="9806522at2"/>
<dbReference type="SUPFAM" id="SSF160240">
    <property type="entry name" value="Cation efflux protein cytoplasmic domain-like"/>
    <property type="match status" value="1"/>
</dbReference>
<name>A0A402BFG2_9CHLR</name>
<comment type="similarity">
    <text evidence="2">Belongs to the cation diffusion facilitator (CDF) transporter (TC 2.A.4) family.</text>
</comment>
<feature type="transmembrane region" description="Helical" evidence="8">
    <location>
        <begin position="151"/>
        <end position="173"/>
    </location>
</feature>
<feature type="transmembrane region" description="Helical" evidence="8">
    <location>
        <begin position="111"/>
        <end position="131"/>
    </location>
</feature>
<evidence type="ECO:0000259" key="9">
    <source>
        <dbReference type="Pfam" id="PF01545"/>
    </source>
</evidence>
<dbReference type="InterPro" id="IPR027470">
    <property type="entry name" value="Cation_efflux_CTD"/>
</dbReference>
<accession>A0A402BFG2</accession>
<evidence type="ECO:0000313" key="12">
    <source>
        <dbReference type="Proteomes" id="UP000287171"/>
    </source>
</evidence>
<comment type="subcellular location">
    <subcellularLocation>
        <location evidence="1">Cell membrane</location>
        <topology evidence="1">Multi-pass membrane protein</topology>
    </subcellularLocation>
</comment>
<dbReference type="AlphaFoldDB" id="A0A402BFG2"/>
<organism evidence="11 12">
    <name type="scientific">Dictyobacter alpinus</name>
    <dbReference type="NCBI Taxonomy" id="2014873"/>
    <lineage>
        <taxon>Bacteria</taxon>
        <taxon>Bacillati</taxon>
        <taxon>Chloroflexota</taxon>
        <taxon>Ktedonobacteria</taxon>
        <taxon>Ktedonobacterales</taxon>
        <taxon>Dictyobacteraceae</taxon>
        <taxon>Dictyobacter</taxon>
    </lineage>
</organism>
<dbReference type="FunFam" id="3.30.70.1350:FF:000002">
    <property type="entry name" value="Ferrous-iron efflux pump FieF"/>
    <property type="match status" value="1"/>
</dbReference>
<feature type="transmembrane region" description="Helical" evidence="8">
    <location>
        <begin position="43"/>
        <end position="61"/>
    </location>
</feature>
<feature type="transmembrane region" description="Helical" evidence="8">
    <location>
        <begin position="9"/>
        <end position="31"/>
    </location>
</feature>
<feature type="transmembrane region" description="Helical" evidence="8">
    <location>
        <begin position="179"/>
        <end position="196"/>
    </location>
</feature>
<dbReference type="Proteomes" id="UP000287171">
    <property type="component" value="Unassembled WGS sequence"/>
</dbReference>
<comment type="caution">
    <text evidence="11">The sequence shown here is derived from an EMBL/GenBank/DDBJ whole genome shotgun (WGS) entry which is preliminary data.</text>
</comment>
<dbReference type="Gene3D" id="3.30.70.1350">
    <property type="entry name" value="Cation efflux protein, cytoplasmic domain"/>
    <property type="match status" value="1"/>
</dbReference>
<reference evidence="12" key="1">
    <citation type="submission" date="2018-12" db="EMBL/GenBank/DDBJ databases">
        <title>Tengunoibacter tsumagoiensis gen. nov., sp. nov., Dictyobacter kobayashii sp. nov., D. alpinus sp. nov., and D. joshuensis sp. nov. and description of Dictyobacteraceae fam. nov. within the order Ktedonobacterales isolated from Tengu-no-mugimeshi.</title>
        <authorList>
            <person name="Wang C.M."/>
            <person name="Zheng Y."/>
            <person name="Sakai Y."/>
            <person name="Toyoda A."/>
            <person name="Minakuchi Y."/>
            <person name="Abe K."/>
            <person name="Yokota A."/>
            <person name="Yabe S."/>
        </authorList>
    </citation>
    <scope>NUCLEOTIDE SEQUENCE [LARGE SCALE GENOMIC DNA]</scope>
    <source>
        <strain evidence="12">Uno16</strain>
    </source>
</reference>
<feature type="domain" description="Cation efflux protein transmembrane" evidence="9">
    <location>
        <begin position="11"/>
        <end position="204"/>
    </location>
</feature>
<keyword evidence="6 8" id="KW-1133">Transmembrane helix</keyword>
<feature type="domain" description="Cation efflux protein cytoplasmic" evidence="10">
    <location>
        <begin position="208"/>
        <end position="285"/>
    </location>
</feature>
<evidence type="ECO:0000256" key="6">
    <source>
        <dbReference type="ARBA" id="ARBA00022989"/>
    </source>
</evidence>
<evidence type="ECO:0000256" key="4">
    <source>
        <dbReference type="ARBA" id="ARBA00022475"/>
    </source>
</evidence>
<dbReference type="PANTHER" id="PTHR43840">
    <property type="entry name" value="MITOCHONDRIAL METAL TRANSPORTER 1-RELATED"/>
    <property type="match status" value="1"/>
</dbReference>
<dbReference type="SUPFAM" id="SSF161111">
    <property type="entry name" value="Cation efflux protein transmembrane domain-like"/>
    <property type="match status" value="1"/>
</dbReference>
<proteinExistence type="inferred from homology"/>
<evidence type="ECO:0000256" key="3">
    <source>
        <dbReference type="ARBA" id="ARBA00022448"/>
    </source>
</evidence>
<keyword evidence="3" id="KW-0813">Transport</keyword>
<dbReference type="RefSeq" id="WP_126630284.1">
    <property type="nucleotide sequence ID" value="NZ_BIFT01000002.1"/>
</dbReference>
<dbReference type="InterPro" id="IPR036837">
    <property type="entry name" value="Cation_efflux_CTD_sf"/>
</dbReference>
<dbReference type="EMBL" id="BIFT01000002">
    <property type="protein sequence ID" value="GCE30128.1"/>
    <property type="molecule type" value="Genomic_DNA"/>
</dbReference>
<feature type="transmembrane region" description="Helical" evidence="8">
    <location>
        <begin position="82"/>
        <end position="99"/>
    </location>
</feature>
<dbReference type="InterPro" id="IPR058533">
    <property type="entry name" value="Cation_efflux_TM"/>
</dbReference>
<evidence type="ECO:0000256" key="2">
    <source>
        <dbReference type="ARBA" id="ARBA00008114"/>
    </source>
</evidence>
<dbReference type="InterPro" id="IPR050291">
    <property type="entry name" value="CDF_Transporter"/>
</dbReference>
<dbReference type="Pfam" id="PF01545">
    <property type="entry name" value="Cation_efflux"/>
    <property type="match status" value="1"/>
</dbReference>
<dbReference type="InterPro" id="IPR002524">
    <property type="entry name" value="Cation_efflux"/>
</dbReference>
<dbReference type="NCBIfam" id="TIGR01297">
    <property type="entry name" value="CDF"/>
    <property type="match status" value="1"/>
</dbReference>
<protein>
    <submittedName>
        <fullName evidence="11">Transporter</fullName>
    </submittedName>
</protein>
<dbReference type="GO" id="GO:0015341">
    <property type="term" value="F:zinc efflux antiporter activity"/>
    <property type="evidence" value="ECO:0007669"/>
    <property type="project" value="TreeGrafter"/>
</dbReference>
<dbReference type="GO" id="GO:0015093">
    <property type="term" value="F:ferrous iron transmembrane transporter activity"/>
    <property type="evidence" value="ECO:0007669"/>
    <property type="project" value="TreeGrafter"/>
</dbReference>
<evidence type="ECO:0000313" key="11">
    <source>
        <dbReference type="EMBL" id="GCE30128.1"/>
    </source>
</evidence>
<sequence>MKQPSLRIYMYLSIAAAIVTMGVKFIGYFLTGSVGLFSDAAESVVNLVAALVGLWAVTLAARPADEDHTYGHTKSEYFSSGVEGALILVAALIIAVEAIPRLLHPEPIDQAFLGLSFSVFGAIINGVLAWFMLRAGKKQRSITLEADAHHLFADVITTVGVLIGILLVAITNWYILDPIVALLVAINIIWTGVKLLRQTGLGLLDTALPQEDREAVNTVLDTYRKQGIDFHALRTRMAGRRRFVSFHVIVPGSWTVLKGHTICEGIEMAIHEALPESTVFTHLEPKEDPVTFQDIELDRAAPSPTK</sequence>
<dbReference type="Gene3D" id="1.20.1510.10">
    <property type="entry name" value="Cation efflux protein transmembrane domain"/>
    <property type="match status" value="1"/>
</dbReference>
<evidence type="ECO:0000256" key="8">
    <source>
        <dbReference type="SAM" id="Phobius"/>
    </source>
</evidence>
<dbReference type="Pfam" id="PF16916">
    <property type="entry name" value="ZT_dimer"/>
    <property type="match status" value="1"/>
</dbReference>
<evidence type="ECO:0000256" key="5">
    <source>
        <dbReference type="ARBA" id="ARBA00022692"/>
    </source>
</evidence>
<evidence type="ECO:0000256" key="7">
    <source>
        <dbReference type="ARBA" id="ARBA00023136"/>
    </source>
</evidence>
<gene>
    <name evidence="11" type="ORF">KDA_56120</name>
</gene>
<keyword evidence="12" id="KW-1185">Reference proteome</keyword>
<evidence type="ECO:0000256" key="1">
    <source>
        <dbReference type="ARBA" id="ARBA00004651"/>
    </source>
</evidence>
<dbReference type="GO" id="GO:0015086">
    <property type="term" value="F:cadmium ion transmembrane transporter activity"/>
    <property type="evidence" value="ECO:0007669"/>
    <property type="project" value="TreeGrafter"/>
</dbReference>
<dbReference type="PANTHER" id="PTHR43840:SF15">
    <property type="entry name" value="MITOCHONDRIAL METAL TRANSPORTER 1-RELATED"/>
    <property type="match status" value="1"/>
</dbReference>